<name>A0A370HPN5_9HYPH</name>
<keyword evidence="3" id="KW-0677">Repeat</keyword>
<dbReference type="GO" id="GO:0005509">
    <property type="term" value="F:calcium ion binding"/>
    <property type="evidence" value="ECO:0007669"/>
    <property type="project" value="InterPro"/>
</dbReference>
<dbReference type="Pfam" id="PF08548">
    <property type="entry name" value="Peptidase_M10_C"/>
    <property type="match status" value="1"/>
</dbReference>
<dbReference type="Proteomes" id="UP000254925">
    <property type="component" value="Unassembled WGS sequence"/>
</dbReference>
<evidence type="ECO:0000259" key="4">
    <source>
        <dbReference type="Pfam" id="PF08548"/>
    </source>
</evidence>
<evidence type="ECO:0000256" key="3">
    <source>
        <dbReference type="ARBA" id="ARBA00022737"/>
    </source>
</evidence>
<organism evidence="5 6">
    <name type="scientific">Microvirga subterranea</name>
    <dbReference type="NCBI Taxonomy" id="186651"/>
    <lineage>
        <taxon>Bacteria</taxon>
        <taxon>Pseudomonadati</taxon>
        <taxon>Pseudomonadota</taxon>
        <taxon>Alphaproteobacteria</taxon>
        <taxon>Hyphomicrobiales</taxon>
        <taxon>Methylobacteriaceae</taxon>
        <taxon>Microvirga</taxon>
    </lineage>
</organism>
<evidence type="ECO:0000313" key="6">
    <source>
        <dbReference type="Proteomes" id="UP000254925"/>
    </source>
</evidence>
<feature type="domain" description="Peptidase M10 serralysin C-terminal" evidence="4">
    <location>
        <begin position="136"/>
        <end position="253"/>
    </location>
</feature>
<dbReference type="OrthoDB" id="419320at2"/>
<accession>A0A370HPN5</accession>
<evidence type="ECO:0000256" key="2">
    <source>
        <dbReference type="ARBA" id="ARBA00022525"/>
    </source>
</evidence>
<dbReference type="AlphaFoldDB" id="A0A370HPN5"/>
<gene>
    <name evidence="5" type="ORF">DES45_103467</name>
</gene>
<keyword evidence="6" id="KW-1185">Reference proteome</keyword>
<protein>
    <submittedName>
        <fullName evidence="5">Putative secreted protein (Type I secretion substrate)</fullName>
    </submittedName>
</protein>
<reference evidence="5 6" key="1">
    <citation type="submission" date="2018-07" db="EMBL/GenBank/DDBJ databases">
        <title>Genomic Encyclopedia of Type Strains, Phase IV (KMG-IV): sequencing the most valuable type-strain genomes for metagenomic binning, comparative biology and taxonomic classification.</title>
        <authorList>
            <person name="Goeker M."/>
        </authorList>
    </citation>
    <scope>NUCLEOTIDE SEQUENCE [LARGE SCALE GENOMIC DNA]</scope>
    <source>
        <strain evidence="5 6">DSM 14364</strain>
    </source>
</reference>
<dbReference type="InterPro" id="IPR011049">
    <property type="entry name" value="Serralysin-like_metalloprot_C"/>
</dbReference>
<dbReference type="SUPFAM" id="SSF51120">
    <property type="entry name" value="beta-Roll"/>
    <property type="match status" value="1"/>
</dbReference>
<sequence>MAKLTWNGSYGFDLSFLNLSNVTYGSSYTTTYTSFIAYYGSRSTRDEFHGSGFTYDADGIPTGGTVTSYANYENGRLLGSISGMSLSATALVTAASTYSTRDDMALYKAALRGNDQITGGRADDRLEGFGGNDKITGGRGADMLYGGTGADTFVFKSVRDSGPTSDDCDFIMDFSTRQRDKIDLSAIDANLSRKGNQAFSFIGAKEFGAKAGELRYEKLESYTVVEGDVNGDGVADFSIALKGLHSLSKSYFIL</sequence>
<comment type="caution">
    <text evidence="5">The sequence shown here is derived from an EMBL/GenBank/DDBJ whole genome shotgun (WGS) entry which is preliminary data.</text>
</comment>
<dbReference type="RefSeq" id="WP_114769896.1">
    <property type="nucleotide sequence ID" value="NZ_QQBB01000003.1"/>
</dbReference>
<keyword evidence="2" id="KW-0964">Secreted</keyword>
<evidence type="ECO:0000313" key="5">
    <source>
        <dbReference type="EMBL" id="RDI60205.1"/>
    </source>
</evidence>
<evidence type="ECO:0000256" key="1">
    <source>
        <dbReference type="ARBA" id="ARBA00004613"/>
    </source>
</evidence>
<proteinExistence type="predicted"/>
<dbReference type="GO" id="GO:0005615">
    <property type="term" value="C:extracellular space"/>
    <property type="evidence" value="ECO:0007669"/>
    <property type="project" value="InterPro"/>
</dbReference>
<dbReference type="Gene3D" id="2.150.10.10">
    <property type="entry name" value="Serralysin-like metalloprotease, C-terminal"/>
    <property type="match status" value="1"/>
</dbReference>
<dbReference type="InterPro" id="IPR018511">
    <property type="entry name" value="Hemolysin-typ_Ca-bd_CS"/>
</dbReference>
<dbReference type="InterPro" id="IPR013858">
    <property type="entry name" value="Peptidase_M10B_C"/>
</dbReference>
<dbReference type="PRINTS" id="PR00313">
    <property type="entry name" value="CABNDNGRPT"/>
</dbReference>
<comment type="subcellular location">
    <subcellularLocation>
        <location evidence="1">Secreted</location>
    </subcellularLocation>
</comment>
<dbReference type="EMBL" id="QQBB01000003">
    <property type="protein sequence ID" value="RDI60205.1"/>
    <property type="molecule type" value="Genomic_DNA"/>
</dbReference>
<dbReference type="PROSITE" id="PS00330">
    <property type="entry name" value="HEMOLYSIN_CALCIUM"/>
    <property type="match status" value="2"/>
</dbReference>